<reference evidence="1 2" key="1">
    <citation type="submission" date="2018-11" db="EMBL/GenBank/DDBJ databases">
        <title>Proposal to divide the Flavobacteriaceae and reorganize its genera based on Amino Acid Identity values calculated from whole genome sequences.</title>
        <authorList>
            <person name="Nicholson A.C."/>
            <person name="Gulvik C.A."/>
            <person name="Whitney A.M."/>
            <person name="Humrighouse B.W."/>
            <person name="Bell M."/>
            <person name="Holmes B."/>
            <person name="Steigerwalt A."/>
            <person name="Villarma A."/>
            <person name="Sheth M."/>
            <person name="Batra D."/>
            <person name="Pryor J."/>
            <person name="Bernardet J.-F."/>
            <person name="Hugo C."/>
            <person name="Kampfer P."/>
            <person name="Newman J."/>
            <person name="Mcquiston J.R."/>
        </authorList>
    </citation>
    <scope>NUCLEOTIDE SEQUENCE [LARGE SCALE GENOMIC DNA]</scope>
    <source>
        <strain evidence="1 2">G0211</strain>
    </source>
</reference>
<sequence>MSKPNIEMLLHSAKGFAETALLEARKVTEEIDSTAIWSIAPKAIVNMNFSAELFLKFIWFHYEIEGYSRIHFLDALYEKIPDKIKLEIESEFSKRRNQKLGLTSVKLCFENDPKNMNDDKDIDNLSIEELLKLHSNSFVEWRYHFEKPQGCCIEYNFRLMFIFIQSIISVFNSKGILNEPKVKAP</sequence>
<name>A0A3G6N2Z4_9FLAO</name>
<dbReference type="AlphaFoldDB" id="A0A3G6N2Z4"/>
<accession>A0A3G6N2Z4</accession>
<organism evidence="1 2">
    <name type="scientific">Chryseobacterium indoltheticum</name>
    <dbReference type="NCBI Taxonomy" id="254"/>
    <lineage>
        <taxon>Bacteria</taxon>
        <taxon>Pseudomonadati</taxon>
        <taxon>Bacteroidota</taxon>
        <taxon>Flavobacteriia</taxon>
        <taxon>Flavobacteriales</taxon>
        <taxon>Weeksellaceae</taxon>
        <taxon>Chryseobacterium group</taxon>
        <taxon>Chryseobacterium</taxon>
    </lineage>
</organism>
<evidence type="ECO:0000313" key="1">
    <source>
        <dbReference type="EMBL" id="AZA60798.1"/>
    </source>
</evidence>
<evidence type="ECO:0000313" key="2">
    <source>
        <dbReference type="Proteomes" id="UP000269076"/>
    </source>
</evidence>
<evidence type="ECO:0008006" key="3">
    <source>
        <dbReference type="Google" id="ProtNLM"/>
    </source>
</evidence>
<dbReference type="Proteomes" id="UP000269076">
    <property type="component" value="Chromosome"/>
</dbReference>
<protein>
    <recommendedName>
        <fullName evidence="3">HEPN domain-containing protein</fullName>
    </recommendedName>
</protein>
<dbReference type="RefSeq" id="WP_123885733.1">
    <property type="nucleotide sequence ID" value="NZ_CP033928.1"/>
</dbReference>
<proteinExistence type="predicted"/>
<gene>
    <name evidence="1" type="ORF">EG340_06970</name>
</gene>
<dbReference type="EMBL" id="CP033928">
    <property type="protein sequence ID" value="AZA60798.1"/>
    <property type="molecule type" value="Genomic_DNA"/>
</dbReference>